<name>A0ABQ8J2G2_DERPT</name>
<comment type="caution">
    <text evidence="2">The sequence shown here is derived from an EMBL/GenBank/DDBJ whole genome shotgun (WGS) entry which is preliminary data.</text>
</comment>
<reference evidence="2 3" key="2">
    <citation type="journal article" date="2022" name="Mol. Biol. Evol.">
        <title>Comparative Genomics Reveals Insights into the Divergent Evolution of Astigmatic Mites and Household Pest Adaptations.</title>
        <authorList>
            <person name="Xiong Q."/>
            <person name="Wan A.T."/>
            <person name="Liu X."/>
            <person name="Fung C.S."/>
            <person name="Xiao X."/>
            <person name="Malainual N."/>
            <person name="Hou J."/>
            <person name="Wang L."/>
            <person name="Wang M."/>
            <person name="Yang K.Y."/>
            <person name="Cui Y."/>
            <person name="Leung E.L."/>
            <person name="Nong W."/>
            <person name="Shin S.K."/>
            <person name="Au S.W."/>
            <person name="Jeong K.Y."/>
            <person name="Chew F.T."/>
            <person name="Hui J.H."/>
            <person name="Leung T.F."/>
            <person name="Tungtrongchitr A."/>
            <person name="Zhong N."/>
            <person name="Liu Z."/>
            <person name="Tsui S.K."/>
        </authorList>
    </citation>
    <scope>NUCLEOTIDE SEQUENCE [LARGE SCALE GENOMIC DNA]</scope>
    <source>
        <strain evidence="2">Derp</strain>
    </source>
</reference>
<keyword evidence="3" id="KW-1185">Reference proteome</keyword>
<evidence type="ECO:0000313" key="2">
    <source>
        <dbReference type="EMBL" id="KAH9416718.1"/>
    </source>
</evidence>
<gene>
    <name evidence="2" type="ORF">DERP_012186</name>
</gene>
<reference evidence="2 3" key="1">
    <citation type="journal article" date="2018" name="J. Allergy Clin. Immunol.">
        <title>High-quality assembly of Dermatophagoides pteronyssinus genome and transcriptome reveals a wide range of novel allergens.</title>
        <authorList>
            <person name="Liu X.Y."/>
            <person name="Yang K.Y."/>
            <person name="Wang M.Q."/>
            <person name="Kwok J.S."/>
            <person name="Zeng X."/>
            <person name="Yang Z."/>
            <person name="Xiao X.J."/>
            <person name="Lau C.P."/>
            <person name="Li Y."/>
            <person name="Huang Z.M."/>
            <person name="Ba J.G."/>
            <person name="Yim A.K."/>
            <person name="Ouyang C.Y."/>
            <person name="Ngai S.M."/>
            <person name="Chan T.F."/>
            <person name="Leung E.L."/>
            <person name="Liu L."/>
            <person name="Liu Z.G."/>
            <person name="Tsui S.K."/>
        </authorList>
    </citation>
    <scope>NUCLEOTIDE SEQUENCE [LARGE SCALE GENOMIC DNA]</scope>
    <source>
        <strain evidence="2">Derp</strain>
    </source>
</reference>
<evidence type="ECO:0000313" key="3">
    <source>
        <dbReference type="Proteomes" id="UP000887458"/>
    </source>
</evidence>
<feature type="compositionally biased region" description="Polar residues" evidence="1">
    <location>
        <begin position="44"/>
        <end position="53"/>
    </location>
</feature>
<dbReference type="EMBL" id="NJHN03000088">
    <property type="protein sequence ID" value="KAH9416718.1"/>
    <property type="molecule type" value="Genomic_DNA"/>
</dbReference>
<organism evidence="2 3">
    <name type="scientific">Dermatophagoides pteronyssinus</name>
    <name type="common">European house dust mite</name>
    <dbReference type="NCBI Taxonomy" id="6956"/>
    <lineage>
        <taxon>Eukaryota</taxon>
        <taxon>Metazoa</taxon>
        <taxon>Ecdysozoa</taxon>
        <taxon>Arthropoda</taxon>
        <taxon>Chelicerata</taxon>
        <taxon>Arachnida</taxon>
        <taxon>Acari</taxon>
        <taxon>Acariformes</taxon>
        <taxon>Sarcoptiformes</taxon>
        <taxon>Astigmata</taxon>
        <taxon>Psoroptidia</taxon>
        <taxon>Analgoidea</taxon>
        <taxon>Pyroglyphidae</taxon>
        <taxon>Dermatophagoidinae</taxon>
        <taxon>Dermatophagoides</taxon>
    </lineage>
</organism>
<evidence type="ECO:0000256" key="1">
    <source>
        <dbReference type="SAM" id="MobiDB-lite"/>
    </source>
</evidence>
<accession>A0ABQ8J2G2</accession>
<protein>
    <submittedName>
        <fullName evidence="2">Uncharacterized protein</fullName>
    </submittedName>
</protein>
<feature type="region of interest" description="Disordered" evidence="1">
    <location>
        <begin position="36"/>
        <end position="59"/>
    </location>
</feature>
<dbReference type="Proteomes" id="UP000887458">
    <property type="component" value="Unassembled WGS sequence"/>
</dbReference>
<proteinExistence type="predicted"/>
<sequence length="59" mass="6494">MPINTENEIFQSNLNPNEYKSQWENKNKITTINIYGGGGGGGDTQSTLNGQTDTHGHRD</sequence>